<feature type="compositionally biased region" description="Low complexity" evidence="1">
    <location>
        <begin position="74"/>
        <end position="86"/>
    </location>
</feature>
<protein>
    <submittedName>
        <fullName evidence="2">Pyridoxamine 5'-phosphate oxidase</fullName>
        <ecNumber evidence="2">1.4.3.5</ecNumber>
    </submittedName>
</protein>
<sequence length="214" mass="22461">DHAHRRPPARLRARDPARVRRRPRPGAPVRALVRRGAARGRRRAQRDDAGHRRRGRPAVRAHGAPQGRGHARLRLLLGLPQPQGRRARAEPPGRARALLGGAGAAGAYRRHGGADRGRGERGVLPQPATREPRGGVGLAPEPADRRSGRARAAVGRARRGVRDDGAAAPAALGGLPGGARRGRVLAGALEPPARPDRVPARGGGRVAPRAALAV</sequence>
<organism evidence="2">
    <name type="scientific">uncultured Gemmatimonadaceae bacterium</name>
    <dbReference type="NCBI Taxonomy" id="246130"/>
    <lineage>
        <taxon>Bacteria</taxon>
        <taxon>Pseudomonadati</taxon>
        <taxon>Gemmatimonadota</taxon>
        <taxon>Gemmatimonadia</taxon>
        <taxon>Gemmatimonadales</taxon>
        <taxon>Gemmatimonadaceae</taxon>
        <taxon>environmental samples</taxon>
    </lineage>
</organism>
<dbReference type="GO" id="GO:0004733">
    <property type="term" value="F:pyridoxamine phosphate oxidase activity"/>
    <property type="evidence" value="ECO:0007669"/>
    <property type="project" value="UniProtKB-EC"/>
</dbReference>
<feature type="compositionally biased region" description="Basic residues" evidence="1">
    <location>
        <begin position="32"/>
        <end position="44"/>
    </location>
</feature>
<gene>
    <name evidence="2" type="ORF">AVDCRST_MAG11-900</name>
</gene>
<dbReference type="EMBL" id="CADCTU010000197">
    <property type="protein sequence ID" value="CAA9301992.1"/>
    <property type="molecule type" value="Genomic_DNA"/>
</dbReference>
<feature type="compositionally biased region" description="Basic and acidic residues" evidence="1">
    <location>
        <begin position="112"/>
        <end position="121"/>
    </location>
</feature>
<feature type="non-terminal residue" evidence="2">
    <location>
        <position position="214"/>
    </location>
</feature>
<reference evidence="2" key="1">
    <citation type="submission" date="2020-02" db="EMBL/GenBank/DDBJ databases">
        <authorList>
            <person name="Meier V. D."/>
        </authorList>
    </citation>
    <scope>NUCLEOTIDE SEQUENCE</scope>
    <source>
        <strain evidence="2">AVDCRST_MAG11</strain>
    </source>
</reference>
<feature type="non-terminal residue" evidence="2">
    <location>
        <position position="1"/>
    </location>
</feature>
<evidence type="ECO:0000313" key="2">
    <source>
        <dbReference type="EMBL" id="CAA9301992.1"/>
    </source>
</evidence>
<evidence type="ECO:0000256" key="1">
    <source>
        <dbReference type="SAM" id="MobiDB-lite"/>
    </source>
</evidence>
<proteinExistence type="predicted"/>
<feature type="compositionally biased region" description="Basic residues" evidence="1">
    <location>
        <begin position="1"/>
        <end position="11"/>
    </location>
</feature>
<dbReference type="AlphaFoldDB" id="A0A6J4KCQ3"/>
<feature type="region of interest" description="Disordered" evidence="1">
    <location>
        <begin position="1"/>
        <end position="214"/>
    </location>
</feature>
<name>A0A6J4KCQ3_9BACT</name>
<accession>A0A6J4KCQ3</accession>
<dbReference type="EC" id="1.4.3.5" evidence="2"/>
<keyword evidence="2" id="KW-0560">Oxidoreductase</keyword>